<feature type="compositionally biased region" description="Polar residues" evidence="1">
    <location>
        <begin position="179"/>
        <end position="205"/>
    </location>
</feature>
<gene>
    <name evidence="3" type="ORF">CfE428DRAFT_5236</name>
</gene>
<accession>B4D8J6</accession>
<feature type="region of interest" description="Disordered" evidence="1">
    <location>
        <begin position="62"/>
        <end position="114"/>
    </location>
</feature>
<protein>
    <recommendedName>
        <fullName evidence="5">Mu-protocadherin-putative cell-suface protein</fullName>
    </recommendedName>
</protein>
<dbReference type="EMBL" id="ABVL01000022">
    <property type="protein sequence ID" value="EDY17218.1"/>
    <property type="molecule type" value="Genomic_DNA"/>
</dbReference>
<proteinExistence type="predicted"/>
<feature type="chain" id="PRO_5002802977" description="Mu-protocadherin-putative cell-suface protein" evidence="2">
    <location>
        <begin position="25"/>
        <end position="566"/>
    </location>
</feature>
<feature type="compositionally biased region" description="Low complexity" evidence="1">
    <location>
        <begin position="78"/>
        <end position="96"/>
    </location>
</feature>
<feature type="signal peptide" evidence="2">
    <location>
        <begin position="1"/>
        <end position="24"/>
    </location>
</feature>
<keyword evidence="4" id="KW-1185">Reference proteome</keyword>
<dbReference type="eggNOG" id="COG5183">
    <property type="taxonomic scope" value="Bacteria"/>
</dbReference>
<dbReference type="InParanoid" id="B4D8J6"/>
<evidence type="ECO:0008006" key="5">
    <source>
        <dbReference type="Google" id="ProtNLM"/>
    </source>
</evidence>
<dbReference type="RefSeq" id="WP_006982557.1">
    <property type="nucleotide sequence ID" value="NZ_ABVL01000022.1"/>
</dbReference>
<evidence type="ECO:0000313" key="3">
    <source>
        <dbReference type="EMBL" id="EDY17218.1"/>
    </source>
</evidence>
<keyword evidence="2" id="KW-0732">Signal</keyword>
<feature type="compositionally biased region" description="Polar residues" evidence="1">
    <location>
        <begin position="552"/>
        <end position="566"/>
    </location>
</feature>
<sequence>MNLRFTSVARRILVFGLITGSAYAAGAGGAGFGGTGGLQGNASGMNGTGGASVTGGTSAGMGSGGGFSHSSGGGGSFSHGSGNSGFSSPSGGFVSPPSMPARGGSNFSGGRVPSGLVNPPTPVVRAPVVRAPVVRATVAAAAELPATTRSAAVIERPASVPVQPGAGISGVPRFGIPSGQHSTGPARSTVESFLGVPSSTTTGSAPANAATHAPSNFATQRPAGPPPAPAQRSDWAVRSQNRSPQWQQRVESRHLAWSQWQEKNQVRLDTFAQTRDQRWASLQATQQTQTPQSVSDPRSMVSQQHRQATWNFRTDRANEIRGRARDFYDGYFDDHWWGRVPWAYGYGYHGFGHYPRNPWWWWRRASWADVSSFVDGCGIYPAYADYGDNVLYDGDNVYVDGQPMPADQYTAPMEDLAVNAQQPPPPTPPAEGQPAEWMPLGVFALAQEEKGDPILFLQLSVSREGTISGAYSSTLTHDQRPVIGVLDKASQRVMWRIGANTDTLFETTLANLTQDVSPVAVHFGNTHTQTWLLVRMPEPADAGGPEDIPDVSPTSLPLESPAASTP</sequence>
<dbReference type="AlphaFoldDB" id="B4D8J6"/>
<name>B4D8J6_9BACT</name>
<dbReference type="Proteomes" id="UP000005824">
    <property type="component" value="Unassembled WGS sequence"/>
</dbReference>
<reference evidence="3 4" key="1">
    <citation type="journal article" date="2011" name="J. Bacteriol.">
        <title>Genome sequence of Chthoniobacter flavus Ellin428, an aerobic heterotrophic soil bacterium.</title>
        <authorList>
            <person name="Kant R."/>
            <person name="van Passel M.W."/>
            <person name="Palva A."/>
            <person name="Lucas S."/>
            <person name="Lapidus A."/>
            <person name="Glavina Del Rio T."/>
            <person name="Dalin E."/>
            <person name="Tice H."/>
            <person name="Bruce D."/>
            <person name="Goodwin L."/>
            <person name="Pitluck S."/>
            <person name="Larimer F.W."/>
            <person name="Land M.L."/>
            <person name="Hauser L."/>
            <person name="Sangwan P."/>
            <person name="de Vos W.M."/>
            <person name="Janssen P.H."/>
            <person name="Smidt H."/>
        </authorList>
    </citation>
    <scope>NUCLEOTIDE SEQUENCE [LARGE SCALE GENOMIC DNA]</scope>
    <source>
        <strain evidence="3 4">Ellin428</strain>
    </source>
</reference>
<evidence type="ECO:0000256" key="1">
    <source>
        <dbReference type="SAM" id="MobiDB-lite"/>
    </source>
</evidence>
<feature type="region of interest" description="Disordered" evidence="1">
    <location>
        <begin position="171"/>
        <end position="250"/>
    </location>
</feature>
<evidence type="ECO:0000313" key="4">
    <source>
        <dbReference type="Proteomes" id="UP000005824"/>
    </source>
</evidence>
<feature type="compositionally biased region" description="Polar residues" evidence="1">
    <location>
        <begin position="238"/>
        <end position="249"/>
    </location>
</feature>
<dbReference type="STRING" id="497964.CfE428DRAFT_5236"/>
<feature type="region of interest" description="Disordered" evidence="1">
    <location>
        <begin position="538"/>
        <end position="566"/>
    </location>
</feature>
<feature type="compositionally biased region" description="Gly residues" evidence="1">
    <location>
        <begin position="62"/>
        <end position="77"/>
    </location>
</feature>
<comment type="caution">
    <text evidence="3">The sequence shown here is derived from an EMBL/GenBank/DDBJ whole genome shotgun (WGS) entry which is preliminary data.</text>
</comment>
<evidence type="ECO:0000256" key="2">
    <source>
        <dbReference type="SAM" id="SignalP"/>
    </source>
</evidence>
<organism evidence="3 4">
    <name type="scientific">Chthoniobacter flavus Ellin428</name>
    <dbReference type="NCBI Taxonomy" id="497964"/>
    <lineage>
        <taxon>Bacteria</taxon>
        <taxon>Pseudomonadati</taxon>
        <taxon>Verrucomicrobiota</taxon>
        <taxon>Spartobacteria</taxon>
        <taxon>Chthoniobacterales</taxon>
        <taxon>Chthoniobacteraceae</taxon>
        <taxon>Chthoniobacter</taxon>
    </lineage>
</organism>